<evidence type="ECO:0000313" key="2">
    <source>
        <dbReference type="Proteomes" id="UP001057402"/>
    </source>
</evidence>
<protein>
    <submittedName>
        <fullName evidence="1">Uncharacterized protein</fullName>
    </submittedName>
</protein>
<organism evidence="1 2">
    <name type="scientific">Melastoma candidum</name>
    <dbReference type="NCBI Taxonomy" id="119954"/>
    <lineage>
        <taxon>Eukaryota</taxon>
        <taxon>Viridiplantae</taxon>
        <taxon>Streptophyta</taxon>
        <taxon>Embryophyta</taxon>
        <taxon>Tracheophyta</taxon>
        <taxon>Spermatophyta</taxon>
        <taxon>Magnoliopsida</taxon>
        <taxon>eudicotyledons</taxon>
        <taxon>Gunneridae</taxon>
        <taxon>Pentapetalae</taxon>
        <taxon>rosids</taxon>
        <taxon>malvids</taxon>
        <taxon>Myrtales</taxon>
        <taxon>Melastomataceae</taxon>
        <taxon>Melastomatoideae</taxon>
        <taxon>Melastomateae</taxon>
        <taxon>Melastoma</taxon>
    </lineage>
</organism>
<proteinExistence type="predicted"/>
<accession>A0ACB9RY60</accession>
<dbReference type="Proteomes" id="UP001057402">
    <property type="component" value="Chromosome 3"/>
</dbReference>
<gene>
    <name evidence="1" type="ORF">MLD38_009031</name>
</gene>
<comment type="caution">
    <text evidence="1">The sequence shown here is derived from an EMBL/GenBank/DDBJ whole genome shotgun (WGS) entry which is preliminary data.</text>
</comment>
<keyword evidence="2" id="KW-1185">Reference proteome</keyword>
<evidence type="ECO:0000313" key="1">
    <source>
        <dbReference type="EMBL" id="KAI4383156.1"/>
    </source>
</evidence>
<name>A0ACB9RY60_9MYRT</name>
<sequence>MFWCHFRVTEGGVLGVLFIFGLPCLINSEIIQKEFVHERTREGSLLKGKRRKGKGWEELSSSVDAA</sequence>
<reference evidence="2" key="1">
    <citation type="journal article" date="2023" name="Front. Plant Sci.">
        <title>Chromosomal-level genome assembly of Melastoma candidum provides insights into trichome evolution.</title>
        <authorList>
            <person name="Zhong Y."/>
            <person name="Wu W."/>
            <person name="Sun C."/>
            <person name="Zou P."/>
            <person name="Liu Y."/>
            <person name="Dai S."/>
            <person name="Zhou R."/>
        </authorList>
    </citation>
    <scope>NUCLEOTIDE SEQUENCE [LARGE SCALE GENOMIC DNA]</scope>
</reference>
<dbReference type="EMBL" id="CM042882">
    <property type="protein sequence ID" value="KAI4383156.1"/>
    <property type="molecule type" value="Genomic_DNA"/>
</dbReference>